<proteinExistence type="predicted"/>
<accession>A0ABW0K022</accession>
<dbReference type="Proteomes" id="UP001596018">
    <property type="component" value="Unassembled WGS sequence"/>
</dbReference>
<feature type="chain" id="PRO_5046910861" evidence="1">
    <location>
        <begin position="19"/>
        <end position="173"/>
    </location>
</feature>
<evidence type="ECO:0000313" key="3">
    <source>
        <dbReference type="Proteomes" id="UP001596018"/>
    </source>
</evidence>
<organism evidence="2 3">
    <name type="scientific">Rhodanobacter ginsenosidimutans</name>
    <dbReference type="NCBI Taxonomy" id="490571"/>
    <lineage>
        <taxon>Bacteria</taxon>
        <taxon>Pseudomonadati</taxon>
        <taxon>Pseudomonadota</taxon>
        <taxon>Gammaproteobacteria</taxon>
        <taxon>Lysobacterales</taxon>
        <taxon>Rhodanobacteraceae</taxon>
        <taxon>Rhodanobacter</taxon>
    </lineage>
</organism>
<dbReference type="RefSeq" id="WP_156458394.1">
    <property type="nucleotide sequence ID" value="NZ_JALBWS010000007.1"/>
</dbReference>
<reference evidence="3" key="1">
    <citation type="journal article" date="2019" name="Int. J. Syst. Evol. Microbiol.">
        <title>The Global Catalogue of Microorganisms (GCM) 10K type strain sequencing project: providing services to taxonomists for standard genome sequencing and annotation.</title>
        <authorList>
            <consortium name="The Broad Institute Genomics Platform"/>
            <consortium name="The Broad Institute Genome Sequencing Center for Infectious Disease"/>
            <person name="Wu L."/>
            <person name="Ma J."/>
        </authorList>
    </citation>
    <scope>NUCLEOTIDE SEQUENCE [LARGE SCALE GENOMIC DNA]</scope>
    <source>
        <strain evidence="3">KACC 12822</strain>
    </source>
</reference>
<name>A0ABW0K022_9GAMM</name>
<gene>
    <name evidence="2" type="ORF">ACFPK0_16320</name>
</gene>
<comment type="caution">
    <text evidence="2">The sequence shown here is derived from an EMBL/GenBank/DDBJ whole genome shotgun (WGS) entry which is preliminary data.</text>
</comment>
<dbReference type="EMBL" id="JBHSMM010000007">
    <property type="protein sequence ID" value="MFC5441579.1"/>
    <property type="molecule type" value="Genomic_DNA"/>
</dbReference>
<feature type="signal peptide" evidence="1">
    <location>
        <begin position="1"/>
        <end position="18"/>
    </location>
</feature>
<protein>
    <submittedName>
        <fullName evidence="2">Uncharacterized protein</fullName>
    </submittedName>
</protein>
<evidence type="ECO:0000313" key="2">
    <source>
        <dbReference type="EMBL" id="MFC5441579.1"/>
    </source>
</evidence>
<keyword evidence="3" id="KW-1185">Reference proteome</keyword>
<keyword evidence="1" id="KW-0732">Signal</keyword>
<evidence type="ECO:0000256" key="1">
    <source>
        <dbReference type="SAM" id="SignalP"/>
    </source>
</evidence>
<sequence length="173" mass="19093">MRLLIFFALTSIASTASASGFGPWHFGMTAAEIRAVSSHGPYRTFKNGDLETYNATLCDQKQNVQFYLRGGHLLRIVVVTYEGTGLNEATNNWLSTYNCLAKLHGALETPGLRGENARALANQAEALVSNGTKVQMAPLSQSKDRFIFSSFDSYTVKGVTIYRVWINYDKPSP</sequence>